<dbReference type="OrthoDB" id="354433at2"/>
<feature type="transmembrane region" description="Helical" evidence="5">
    <location>
        <begin position="12"/>
        <end position="32"/>
    </location>
</feature>
<dbReference type="EMBL" id="CP028884">
    <property type="protein sequence ID" value="AYE36641.1"/>
    <property type="molecule type" value="Genomic_DNA"/>
</dbReference>
<sequence>MNLFFVRSKVSLAFFCSVLTFISILVIFILFIQVQVYSARFLVISYLELKSGFKIKYDQIAPYFFSSIKIDNLELSLNDQDKILMSTVKINLDLFKLILGDKNIILDVFVEGSTLNFDLNDLKLLKSSSSGSGEFELNDDKFNSHAIIGKISDYLDKLHINMEDININLKLSSDKFLKFQVKSFALKTIDDDFLYSSIVDFSSFSDLKEDVINESSLSSTFYFEGKFKKDLEDGYVNISFLEFNTSSFSLLDQGFQINYSKGNLEVFNLRRENLDFNLSYNANKKFLRLDALFFDINLLNWIRLNESFNVYRDYFDINLNGQLAFSYDFKDEDLRYAFLLNSSSQDSTINKEIQGVRIQLKGNERIVNIQNAFLKLKRGFINYKGYYSLEDFVPIGRLDFRSARILNFRDINGHLDFSEEQKDFLVKSDNFRIGNLKIQNLNLKTHFSQDKTYINYLINFKNNSSKILLKGDFDKENFRFNLGVKEFPLFFVNDLLPESMITNFIPEHLLSGKYLNLTSDFYLNTLDYAKTKLNSLNFSIASKLDDFNLMFDASGEKDIYKVKNFNYKSGDYNVNSIFLIHLFNDRLKITTDFSYLNKNYPFYLEFNFKDKHVNLEFSPKAKASLNYANSMIVYSLNVDDFRFHNKDSDILLNINSYGNYERISNDLSVTINKFRVDKISDTPAYNLNFSFEGLYKNKEINLLNIRFVNKYSSLQGQGHFDLNDKLSGEINLFSNLSSERYFLGVNSNEDGNYVLGRFQGLDFDNFKFLSFLNGKANGNFILNFKDNDLFNYSLNAYLETDGLSLIGIPTYFSLKLGLVDNNLNVYNIKARQNKREILTGSFRYDIKNSIGVSNLNIDSDLFSSRVEASFQKFENKEEEELGILKRETEGEISFRDVKYKDNNLSNLTIEFKNNLEKFSAASIEYDLINVLYEYIDGNFNVRLGDYLPLSFEASGKILQNKINGNIQDIKFDSELITKDFLNSASLFNINEHFILYDINLSGELSIDGDLYNPNLNGELNVVNGSISTEYLKSSRQHGKSRILELVNVPILVQDNKLILDNSFNLSYYSDVNVSASLNLNFLSDTIVDYYKIDIDVPSGSGVPIKFDKVTINFIGYASGNFFIEGNSEEIVFRGNLNISNSWVYLLENSIFDFLMDPFKRTKGARTTDVNSKDFDIVTDLEINFDSNVTFHWPDNKISFLSVTVAKDNNLIIKSDTKTDDFMLKGDLNIASGSVNYNNKKFVFKGGSYISFNENKIKFDPWVGIEATNTIKDGSEKLLVTMSMDGPLSLWNLKFVSYPVRTEQEIKYLLSSAIIGGEHGLQSAGTNTAEIAIGLANDILVDLVVQPIEDYVRSVLKLDLLSIKTDILRNAIGILGNPTFASFLDNTSVEVGKYFANGVFGKAGFGFLKEQVTPFSQNLNFSVNFGIELDSPFFFVDYIFDYDFMKNGLHGIGNKISISWRFKY</sequence>
<reference evidence="7 8" key="1">
    <citation type="journal article" date="2018" name="Infect. Genet. Evol.">
        <title>Genome-wide analysis of Borrelia turcica and 'Candidatus Borrelia tachyglossi' shows relapsing fever-like genomes with unique genomic links to Lyme disease Borrelia.</title>
        <authorList>
            <person name="Gofton A.W."/>
            <person name="Margos G."/>
            <person name="Fingerle V."/>
            <person name="Hepner S."/>
            <person name="Loh S.M."/>
            <person name="Ryan U."/>
            <person name="Irwin P."/>
            <person name="Oskam C.L."/>
        </authorList>
    </citation>
    <scope>NUCLEOTIDE SEQUENCE [LARGE SCALE GENOMIC DNA]</scope>
    <source>
        <strain evidence="7 8">IST7</strain>
    </source>
</reference>
<dbReference type="GO" id="GO:0005886">
    <property type="term" value="C:plasma membrane"/>
    <property type="evidence" value="ECO:0007669"/>
    <property type="project" value="InterPro"/>
</dbReference>
<evidence type="ECO:0000313" key="8">
    <source>
        <dbReference type="Proteomes" id="UP000275571"/>
    </source>
</evidence>
<evidence type="ECO:0000313" key="7">
    <source>
        <dbReference type="EMBL" id="AYE36641.1"/>
    </source>
</evidence>
<keyword evidence="4 5" id="KW-0472">Membrane</keyword>
<proteinExistence type="predicted"/>
<keyword evidence="8" id="KW-1185">Reference proteome</keyword>
<feature type="domain" description="Translocation and assembly module TamB C-terminal" evidence="6">
    <location>
        <begin position="1115"/>
        <end position="1403"/>
    </location>
</feature>
<evidence type="ECO:0000256" key="3">
    <source>
        <dbReference type="ARBA" id="ARBA00022989"/>
    </source>
</evidence>
<dbReference type="KEGG" id="btur:DB313_04170"/>
<dbReference type="Pfam" id="PF04357">
    <property type="entry name" value="TamB"/>
    <property type="match status" value="1"/>
</dbReference>
<keyword evidence="2 5" id="KW-0812">Transmembrane</keyword>
<evidence type="ECO:0000256" key="5">
    <source>
        <dbReference type="SAM" id="Phobius"/>
    </source>
</evidence>
<evidence type="ECO:0000256" key="1">
    <source>
        <dbReference type="ARBA" id="ARBA00004167"/>
    </source>
</evidence>
<evidence type="ECO:0000256" key="2">
    <source>
        <dbReference type="ARBA" id="ARBA00022692"/>
    </source>
</evidence>
<evidence type="ECO:0000259" key="6">
    <source>
        <dbReference type="Pfam" id="PF04357"/>
    </source>
</evidence>
<evidence type="ECO:0000256" key="4">
    <source>
        <dbReference type="ARBA" id="ARBA00023136"/>
    </source>
</evidence>
<gene>
    <name evidence="7" type="ORF">DB313_04170</name>
</gene>
<organism evidence="7 8">
    <name type="scientific">Borrelia turcica IST7</name>
    <dbReference type="NCBI Taxonomy" id="1104446"/>
    <lineage>
        <taxon>Bacteria</taxon>
        <taxon>Pseudomonadati</taxon>
        <taxon>Spirochaetota</taxon>
        <taxon>Spirochaetia</taxon>
        <taxon>Spirochaetales</taxon>
        <taxon>Borreliaceae</taxon>
        <taxon>Borrelia</taxon>
    </lineage>
</organism>
<protein>
    <recommendedName>
        <fullName evidence="6">Translocation and assembly module TamB C-terminal domain-containing protein</fullName>
    </recommendedName>
</protein>
<dbReference type="GO" id="GO:0009306">
    <property type="term" value="P:protein secretion"/>
    <property type="evidence" value="ECO:0007669"/>
    <property type="project" value="InterPro"/>
</dbReference>
<dbReference type="RefSeq" id="WP_120104561.1">
    <property type="nucleotide sequence ID" value="NZ_CP028884.1"/>
</dbReference>
<dbReference type="InterPro" id="IPR007452">
    <property type="entry name" value="TamB_C"/>
</dbReference>
<name>A0A386PM20_9SPIR</name>
<accession>A0A386PM20</accession>
<keyword evidence="3 5" id="KW-1133">Transmembrane helix</keyword>
<dbReference type="Proteomes" id="UP000275571">
    <property type="component" value="Chromosome"/>
</dbReference>
<comment type="subcellular location">
    <subcellularLocation>
        <location evidence="1">Membrane</location>
        <topology evidence="1">Single-pass membrane protein</topology>
    </subcellularLocation>
</comment>